<evidence type="ECO:0000256" key="2">
    <source>
        <dbReference type="ARBA" id="ARBA00022692"/>
    </source>
</evidence>
<dbReference type="PANTHER" id="PTHR13659">
    <property type="entry name" value="AUTOSOMAL HIGHLY CONSERVED PROTEIN"/>
    <property type="match status" value="1"/>
</dbReference>
<evidence type="ECO:0000256" key="5">
    <source>
        <dbReference type="SAM" id="Phobius"/>
    </source>
</evidence>
<dbReference type="Pfam" id="PF06271">
    <property type="entry name" value="RDD"/>
    <property type="match status" value="1"/>
</dbReference>
<name>A0A1B6E3Q9_9HEMI</name>
<dbReference type="AlphaFoldDB" id="A0A1B6E3Q9"/>
<dbReference type="InterPro" id="IPR039871">
    <property type="entry name" value="FAM8A1"/>
</dbReference>
<dbReference type="PANTHER" id="PTHR13659:SF5">
    <property type="entry name" value="PROTEIN FAM8A1"/>
    <property type="match status" value="1"/>
</dbReference>
<feature type="transmembrane region" description="Helical" evidence="5">
    <location>
        <begin position="178"/>
        <end position="197"/>
    </location>
</feature>
<gene>
    <name evidence="7" type="ORF">g.3078</name>
</gene>
<accession>A0A1B6E3Q9</accession>
<feature type="domain" description="RDD" evidence="6">
    <location>
        <begin position="111"/>
        <end position="278"/>
    </location>
</feature>
<evidence type="ECO:0000256" key="1">
    <source>
        <dbReference type="ARBA" id="ARBA00004141"/>
    </source>
</evidence>
<reference evidence="7" key="1">
    <citation type="submission" date="2015-12" db="EMBL/GenBank/DDBJ databases">
        <title>De novo transcriptome assembly of four potential Pierce s Disease insect vectors from Arizona vineyards.</title>
        <authorList>
            <person name="Tassone E.E."/>
        </authorList>
    </citation>
    <scope>NUCLEOTIDE SEQUENCE</scope>
</reference>
<dbReference type="InterPro" id="IPR010432">
    <property type="entry name" value="RDD"/>
</dbReference>
<evidence type="ECO:0000259" key="6">
    <source>
        <dbReference type="Pfam" id="PF06271"/>
    </source>
</evidence>
<evidence type="ECO:0000313" key="7">
    <source>
        <dbReference type="EMBL" id="JAS32560.1"/>
    </source>
</evidence>
<keyword evidence="3 5" id="KW-1133">Transmembrane helix</keyword>
<dbReference type="EMBL" id="GEDC01004738">
    <property type="protein sequence ID" value="JAS32560.1"/>
    <property type="molecule type" value="Transcribed_RNA"/>
</dbReference>
<feature type="transmembrane region" description="Helical" evidence="5">
    <location>
        <begin position="117"/>
        <end position="139"/>
    </location>
</feature>
<evidence type="ECO:0000256" key="4">
    <source>
        <dbReference type="ARBA" id="ARBA00023136"/>
    </source>
</evidence>
<protein>
    <recommendedName>
        <fullName evidence="6">RDD domain-containing protein</fullName>
    </recommendedName>
</protein>
<organism evidence="7">
    <name type="scientific">Clastoptera arizonana</name>
    <name type="common">Arizona spittle bug</name>
    <dbReference type="NCBI Taxonomy" id="38151"/>
    <lineage>
        <taxon>Eukaryota</taxon>
        <taxon>Metazoa</taxon>
        <taxon>Ecdysozoa</taxon>
        <taxon>Arthropoda</taxon>
        <taxon>Hexapoda</taxon>
        <taxon>Insecta</taxon>
        <taxon>Pterygota</taxon>
        <taxon>Neoptera</taxon>
        <taxon>Paraneoptera</taxon>
        <taxon>Hemiptera</taxon>
        <taxon>Auchenorrhyncha</taxon>
        <taxon>Cercopoidea</taxon>
        <taxon>Clastopteridae</taxon>
        <taxon>Clastoptera</taxon>
    </lineage>
</organism>
<dbReference type="GO" id="GO:0016020">
    <property type="term" value="C:membrane"/>
    <property type="evidence" value="ECO:0007669"/>
    <property type="project" value="UniProtKB-SubCell"/>
</dbReference>
<keyword evidence="2 5" id="KW-0812">Transmembrane</keyword>
<proteinExistence type="predicted"/>
<sequence>MSSNNGENVSTEKVNSVYLNSNQKSYSSPEEYFTALEKWIHYAYIWQNMTANFPYISMCNQYITQISTNNNVSPNPYGLSFPSGPNVINQHQINSTISQTNRVEGIECRIPSLWKRLFAEFLDFLILFFIKLSFVFVAIDLFEIIDLNQFDFDALHKDMKLDYKVAIQMTHNIMILEMFHRVVVCFFETFWLVGGMARRNGGSTPGKSLMGLRVVRCETVTPLSDNEDTVLIQPGTDLTLGWAFARSFIKNLVQAFFIPGNFAFLYFRYNRASYDMICNTIVIEEPIVPHRPHRN</sequence>
<evidence type="ECO:0000256" key="3">
    <source>
        <dbReference type="ARBA" id="ARBA00022989"/>
    </source>
</evidence>
<keyword evidence="4 5" id="KW-0472">Membrane</keyword>
<comment type="subcellular location">
    <subcellularLocation>
        <location evidence="1">Membrane</location>
        <topology evidence="1">Multi-pass membrane protein</topology>
    </subcellularLocation>
</comment>